<keyword evidence="1" id="KW-0808">Transferase</keyword>
<dbReference type="InterPro" id="IPR029063">
    <property type="entry name" value="SAM-dependent_MTases_sf"/>
</dbReference>
<dbReference type="Pfam" id="PF13578">
    <property type="entry name" value="Methyltransf_24"/>
    <property type="match status" value="1"/>
</dbReference>
<sequence>MIERLKSVVWAGIKRVVARSPALRRRLEYALAKGDEPFFPSGHFYSPVVDLVEAQAATGRLWPDAPADLPDIALTATAQADFLDTIVLPQIDGFLQLCAGQSADDPLRFPPDNDQYGHFDSLVLYAMLHHARPRRIIEIGSGFSTLLMRAINRDAFDGGIEIACIEPFPRDFLRDPGIGVRLHDIPVQSAPLAMFSALAAGDILFVDSSHVAKTGSDVNFIVFEILPRLADGVIVHIHDIFLPFEYPKQWVIDGRRSWNEQYVLRALLMGSRRYRPLFGAASASHACPRAFAAITGALGLAHADGCSFWLAIESG</sequence>
<name>A0ABW2Y682_9GAMM</name>
<evidence type="ECO:0000313" key="1">
    <source>
        <dbReference type="EMBL" id="MFD0724037.1"/>
    </source>
</evidence>
<gene>
    <name evidence="1" type="ORF">ACFQ0E_00345</name>
</gene>
<evidence type="ECO:0000313" key="2">
    <source>
        <dbReference type="Proteomes" id="UP001597110"/>
    </source>
</evidence>
<keyword evidence="2" id="KW-1185">Reference proteome</keyword>
<dbReference type="SUPFAM" id="SSF53335">
    <property type="entry name" value="S-adenosyl-L-methionine-dependent methyltransferases"/>
    <property type="match status" value="1"/>
</dbReference>
<keyword evidence="1" id="KW-0489">Methyltransferase</keyword>
<dbReference type="GO" id="GO:0008168">
    <property type="term" value="F:methyltransferase activity"/>
    <property type="evidence" value="ECO:0007669"/>
    <property type="project" value="UniProtKB-KW"/>
</dbReference>
<dbReference type="Gene3D" id="3.40.50.150">
    <property type="entry name" value="Vaccinia Virus protein VP39"/>
    <property type="match status" value="1"/>
</dbReference>
<protein>
    <submittedName>
        <fullName evidence="1">Class I SAM-dependent methyltransferase</fullName>
        <ecNumber evidence="1">2.1.1.-</ecNumber>
    </submittedName>
</protein>
<organism evidence="1 2">
    <name type="scientific">Lysobacter brunescens</name>
    <dbReference type="NCBI Taxonomy" id="262323"/>
    <lineage>
        <taxon>Bacteria</taxon>
        <taxon>Pseudomonadati</taxon>
        <taxon>Pseudomonadota</taxon>
        <taxon>Gammaproteobacteria</taxon>
        <taxon>Lysobacterales</taxon>
        <taxon>Lysobacteraceae</taxon>
        <taxon>Lysobacter</taxon>
    </lineage>
</organism>
<dbReference type="GO" id="GO:0032259">
    <property type="term" value="P:methylation"/>
    <property type="evidence" value="ECO:0007669"/>
    <property type="project" value="UniProtKB-KW"/>
</dbReference>
<dbReference type="EC" id="2.1.1.-" evidence="1"/>
<dbReference type="Proteomes" id="UP001597110">
    <property type="component" value="Unassembled WGS sequence"/>
</dbReference>
<dbReference type="EMBL" id="JBHTIF010000001">
    <property type="protein sequence ID" value="MFD0724037.1"/>
    <property type="molecule type" value="Genomic_DNA"/>
</dbReference>
<proteinExistence type="predicted"/>
<dbReference type="RefSeq" id="WP_386821719.1">
    <property type="nucleotide sequence ID" value="NZ_JBHTIF010000001.1"/>
</dbReference>
<accession>A0ABW2Y682</accession>
<reference evidence="2" key="1">
    <citation type="journal article" date="2019" name="Int. J. Syst. Evol. Microbiol.">
        <title>The Global Catalogue of Microorganisms (GCM) 10K type strain sequencing project: providing services to taxonomists for standard genome sequencing and annotation.</title>
        <authorList>
            <consortium name="The Broad Institute Genomics Platform"/>
            <consortium name="The Broad Institute Genome Sequencing Center for Infectious Disease"/>
            <person name="Wu L."/>
            <person name="Ma J."/>
        </authorList>
    </citation>
    <scope>NUCLEOTIDE SEQUENCE [LARGE SCALE GENOMIC DNA]</scope>
    <source>
        <strain evidence="2">CCUG 55585</strain>
    </source>
</reference>
<comment type="caution">
    <text evidence="1">The sequence shown here is derived from an EMBL/GenBank/DDBJ whole genome shotgun (WGS) entry which is preliminary data.</text>
</comment>